<dbReference type="AlphaFoldDB" id="A0A0A9HAX7"/>
<organism evidence="1">
    <name type="scientific">Arundo donax</name>
    <name type="common">Giant reed</name>
    <name type="synonym">Donax arundinaceus</name>
    <dbReference type="NCBI Taxonomy" id="35708"/>
    <lineage>
        <taxon>Eukaryota</taxon>
        <taxon>Viridiplantae</taxon>
        <taxon>Streptophyta</taxon>
        <taxon>Embryophyta</taxon>
        <taxon>Tracheophyta</taxon>
        <taxon>Spermatophyta</taxon>
        <taxon>Magnoliopsida</taxon>
        <taxon>Liliopsida</taxon>
        <taxon>Poales</taxon>
        <taxon>Poaceae</taxon>
        <taxon>PACMAD clade</taxon>
        <taxon>Arundinoideae</taxon>
        <taxon>Arundineae</taxon>
        <taxon>Arundo</taxon>
    </lineage>
</organism>
<name>A0A0A9HAX7_ARUDO</name>
<reference evidence="1" key="1">
    <citation type="submission" date="2014-09" db="EMBL/GenBank/DDBJ databases">
        <authorList>
            <person name="Magalhaes I.L.F."/>
            <person name="Oliveira U."/>
            <person name="Santos F.R."/>
            <person name="Vidigal T.H.D.A."/>
            <person name="Brescovit A.D."/>
            <person name="Santos A.J."/>
        </authorList>
    </citation>
    <scope>NUCLEOTIDE SEQUENCE</scope>
    <source>
        <tissue evidence="1">Shoot tissue taken approximately 20 cm above the soil surface</tissue>
    </source>
</reference>
<protein>
    <submittedName>
        <fullName evidence="1">Uncharacterized protein</fullName>
    </submittedName>
</protein>
<evidence type="ECO:0000313" key="1">
    <source>
        <dbReference type="EMBL" id="JAE30038.1"/>
    </source>
</evidence>
<sequence>MMRIYLIFSTNNYSPSSGGAVCEPLPWSLRLKILIGAARGLAFLGFTVELREA</sequence>
<reference evidence="1" key="2">
    <citation type="journal article" date="2015" name="Data Brief">
        <title>Shoot transcriptome of the giant reed, Arundo donax.</title>
        <authorList>
            <person name="Barrero R.A."/>
            <person name="Guerrero F.D."/>
            <person name="Moolhuijzen P."/>
            <person name="Goolsby J.A."/>
            <person name="Tidwell J."/>
            <person name="Bellgard S.E."/>
            <person name="Bellgard M.I."/>
        </authorList>
    </citation>
    <scope>NUCLEOTIDE SEQUENCE</scope>
    <source>
        <tissue evidence="1">Shoot tissue taken approximately 20 cm above the soil surface</tissue>
    </source>
</reference>
<dbReference type="EMBL" id="GBRH01167858">
    <property type="protein sequence ID" value="JAE30038.1"/>
    <property type="molecule type" value="Transcribed_RNA"/>
</dbReference>
<accession>A0A0A9HAX7</accession>
<proteinExistence type="predicted"/>